<keyword evidence="2" id="KW-1185">Reference proteome</keyword>
<protein>
    <submittedName>
        <fullName evidence="1">Uncharacterized protein</fullName>
    </submittedName>
</protein>
<dbReference type="InParanoid" id="A0A067PY23"/>
<gene>
    <name evidence="1" type="ORF">JAAARDRAFT_59560</name>
</gene>
<accession>A0A067PY23</accession>
<evidence type="ECO:0000313" key="1">
    <source>
        <dbReference type="EMBL" id="KDQ56177.1"/>
    </source>
</evidence>
<dbReference type="AlphaFoldDB" id="A0A067PY23"/>
<reference evidence="2" key="1">
    <citation type="journal article" date="2014" name="Proc. Natl. Acad. Sci. U.S.A.">
        <title>Extensive sampling of basidiomycete genomes demonstrates inadequacy of the white-rot/brown-rot paradigm for wood decay fungi.</title>
        <authorList>
            <person name="Riley R."/>
            <person name="Salamov A.A."/>
            <person name="Brown D.W."/>
            <person name="Nagy L.G."/>
            <person name="Floudas D."/>
            <person name="Held B.W."/>
            <person name="Levasseur A."/>
            <person name="Lombard V."/>
            <person name="Morin E."/>
            <person name="Otillar R."/>
            <person name="Lindquist E.A."/>
            <person name="Sun H."/>
            <person name="LaButti K.M."/>
            <person name="Schmutz J."/>
            <person name="Jabbour D."/>
            <person name="Luo H."/>
            <person name="Baker S.E."/>
            <person name="Pisabarro A.G."/>
            <person name="Walton J.D."/>
            <person name="Blanchette R.A."/>
            <person name="Henrissat B."/>
            <person name="Martin F."/>
            <person name="Cullen D."/>
            <person name="Hibbett D.S."/>
            <person name="Grigoriev I.V."/>
        </authorList>
    </citation>
    <scope>NUCLEOTIDE SEQUENCE [LARGE SCALE GENOMIC DNA]</scope>
    <source>
        <strain evidence="2">MUCL 33604</strain>
    </source>
</reference>
<organism evidence="1 2">
    <name type="scientific">Jaapia argillacea MUCL 33604</name>
    <dbReference type="NCBI Taxonomy" id="933084"/>
    <lineage>
        <taxon>Eukaryota</taxon>
        <taxon>Fungi</taxon>
        <taxon>Dikarya</taxon>
        <taxon>Basidiomycota</taxon>
        <taxon>Agaricomycotina</taxon>
        <taxon>Agaricomycetes</taxon>
        <taxon>Agaricomycetidae</taxon>
        <taxon>Jaapiales</taxon>
        <taxon>Jaapiaceae</taxon>
        <taxon>Jaapia</taxon>
    </lineage>
</organism>
<evidence type="ECO:0000313" key="2">
    <source>
        <dbReference type="Proteomes" id="UP000027265"/>
    </source>
</evidence>
<dbReference type="HOGENOM" id="CLU_2210435_0_0_1"/>
<dbReference type="EMBL" id="KL197723">
    <property type="protein sequence ID" value="KDQ56177.1"/>
    <property type="molecule type" value="Genomic_DNA"/>
</dbReference>
<sequence length="107" mass="11970">MNATISRNRLSLNSSTRYSAQLPNQPNSRSAVSKTFNSIWTRVLYEDIVLQSLERIAWCCRTLSAKSNSGTPRKVDLHLSTPPAGYSPTITYSSQLSPQKPNYATYL</sequence>
<name>A0A067PY23_9AGAM</name>
<proteinExistence type="predicted"/>
<dbReference type="OrthoDB" id="3005208at2759"/>
<dbReference type="Proteomes" id="UP000027265">
    <property type="component" value="Unassembled WGS sequence"/>
</dbReference>